<dbReference type="PANTHER" id="PTHR42923">
    <property type="entry name" value="PROTOPORPHYRINOGEN OXIDASE"/>
    <property type="match status" value="1"/>
</dbReference>
<sequence length="434" mass="47486">MSAAPRVAVIGGGWAGLSAAEALCGRAQITLFEAGRQCGGRARALGGGSGFAHADNGQHILVGAYRQVLDVLARCGVREEEAFLRLPLQWHLADGLQFAARRLGAPLHLLFGVLGARGIGWGEKTALLRQMRALQGLRLAEDIPVAVWLRRQQVSHRLQQQFWQPLVWGAMNTALEQASLQRLQNVLRDGVWAERVASDFLLPKQDLGQLFAEPVCRRLQKYGAQIRLETRVPQIEQTLSGSLLVNGEAFDAAVLAVAPYHVPPLLPEAAPPEIAAALNALTYHAITTVYLRYPVAPELPAPITGLAEGTVQWFVDRDALGFGRGEVSAVISLSDQYGKLGREEWIRRVQHDLRRICPHLPRPTAAQVITEKRATTASRIDNPTIPTAWLRHQHIYLAGDYLHPRYPATLEAAVQSGRQAAALLLKDAGWEQAG</sequence>
<dbReference type="Proteomes" id="UP000078003">
    <property type="component" value="Unassembled WGS sequence"/>
</dbReference>
<proteinExistence type="predicted"/>
<dbReference type="InterPro" id="IPR017830">
    <property type="entry name" value="SQase_HpnE"/>
</dbReference>
<dbReference type="PANTHER" id="PTHR42923:SF47">
    <property type="entry name" value="BLR3003 PROTEIN"/>
    <property type="match status" value="1"/>
</dbReference>
<protein>
    <submittedName>
        <fullName evidence="2">Oxidoreductase</fullName>
    </submittedName>
</protein>
<comment type="caution">
    <text evidence="2">The sequence shown here is derived from an EMBL/GenBank/DDBJ whole genome shotgun (WGS) entry which is preliminary data.</text>
</comment>
<dbReference type="Pfam" id="PF01593">
    <property type="entry name" value="Amino_oxidase"/>
    <property type="match status" value="1"/>
</dbReference>
<feature type="domain" description="Amine oxidase" evidence="1">
    <location>
        <begin position="15"/>
        <end position="424"/>
    </location>
</feature>
<dbReference type="RefSeq" id="WP_064103986.1">
    <property type="nucleotide sequence ID" value="NZ_LXSF01000001.1"/>
</dbReference>
<evidence type="ECO:0000259" key="1">
    <source>
        <dbReference type="Pfam" id="PF01593"/>
    </source>
</evidence>
<evidence type="ECO:0000313" key="3">
    <source>
        <dbReference type="Proteomes" id="UP000078003"/>
    </source>
</evidence>
<organism evidence="2 3">
    <name type="scientific">Eikenella corrodens</name>
    <dbReference type="NCBI Taxonomy" id="539"/>
    <lineage>
        <taxon>Bacteria</taxon>
        <taxon>Pseudomonadati</taxon>
        <taxon>Pseudomonadota</taxon>
        <taxon>Betaproteobacteria</taxon>
        <taxon>Neisseriales</taxon>
        <taxon>Neisseriaceae</taxon>
        <taxon>Eikenella</taxon>
    </lineage>
</organism>
<dbReference type="NCBIfam" id="TIGR03467">
    <property type="entry name" value="HpnE"/>
    <property type="match status" value="1"/>
</dbReference>
<name>A0A1A9RH48_EIKCO</name>
<accession>A0A1A9RH48</accession>
<evidence type="ECO:0000313" key="2">
    <source>
        <dbReference type="EMBL" id="OAM18302.1"/>
    </source>
</evidence>
<dbReference type="EMBL" id="LXSF01000001">
    <property type="protein sequence ID" value="OAM18302.1"/>
    <property type="molecule type" value="Genomic_DNA"/>
</dbReference>
<dbReference type="Gene3D" id="3.50.50.60">
    <property type="entry name" value="FAD/NAD(P)-binding domain"/>
    <property type="match status" value="1"/>
</dbReference>
<dbReference type="SUPFAM" id="SSF51905">
    <property type="entry name" value="FAD/NAD(P)-binding domain"/>
    <property type="match status" value="1"/>
</dbReference>
<reference evidence="3" key="1">
    <citation type="submission" date="2016-05" db="EMBL/GenBank/DDBJ databases">
        <title>Draft genome of Corynebacterium afermentans subsp. afermentans LCDC 88199T.</title>
        <authorList>
            <person name="Bernier A.-M."/>
            <person name="Bernard K."/>
        </authorList>
    </citation>
    <scope>NUCLEOTIDE SEQUENCE [LARGE SCALE GENOMIC DNA]</scope>
    <source>
        <strain evidence="3">NML01-0328</strain>
    </source>
</reference>
<dbReference type="GO" id="GO:0016491">
    <property type="term" value="F:oxidoreductase activity"/>
    <property type="evidence" value="ECO:0007669"/>
    <property type="project" value="InterPro"/>
</dbReference>
<dbReference type="AlphaFoldDB" id="A0A1A9RH48"/>
<dbReference type="InterPro" id="IPR002937">
    <property type="entry name" value="Amino_oxidase"/>
</dbReference>
<gene>
    <name evidence="2" type="ORF">A7P85_01080</name>
</gene>
<dbReference type="InterPro" id="IPR036188">
    <property type="entry name" value="FAD/NAD-bd_sf"/>
</dbReference>
<dbReference type="InterPro" id="IPR050464">
    <property type="entry name" value="Zeta_carotene_desat/Oxidored"/>
</dbReference>